<dbReference type="AlphaFoldDB" id="A0A2G6E6C0"/>
<sequence>MLDFVNFVRSENTHVFLHHIYEYKKGLRNLILHTTSQENERKIRERLDREQIAHVIYPLGKKKINVFFGASICIKVIEKIGKVHLHDYSDEEDFMLGIMLGYDRKKQCERYLQRKNDQGKGQLIG</sequence>
<evidence type="ECO:0000259" key="1">
    <source>
        <dbReference type="Pfam" id="PF09633"/>
    </source>
</evidence>
<comment type="caution">
    <text evidence="2">The sequence shown here is derived from an EMBL/GenBank/DDBJ whole genome shotgun (WGS) entry which is preliminary data.</text>
</comment>
<gene>
    <name evidence="2" type="ORF">CSB45_07305</name>
</gene>
<organism evidence="2 3">
    <name type="scientific">candidate division KSB3 bacterium</name>
    <dbReference type="NCBI Taxonomy" id="2044937"/>
    <lineage>
        <taxon>Bacteria</taxon>
        <taxon>candidate division KSB3</taxon>
    </lineage>
</organism>
<evidence type="ECO:0000313" key="2">
    <source>
        <dbReference type="EMBL" id="PID57640.1"/>
    </source>
</evidence>
<dbReference type="InterPro" id="IPR018594">
    <property type="entry name" value="DUF2023"/>
</dbReference>
<dbReference type="InterPro" id="IPR036780">
    <property type="entry name" value="PG1857-like_sf"/>
</dbReference>
<proteinExistence type="predicted"/>
<reference evidence="2 3" key="1">
    <citation type="submission" date="2017-10" db="EMBL/GenBank/DDBJ databases">
        <title>Novel microbial diversity and functional potential in the marine mammal oral microbiome.</title>
        <authorList>
            <person name="Dudek N.K."/>
            <person name="Sun C.L."/>
            <person name="Burstein D."/>
            <person name="Kantor R.S."/>
            <person name="Aliaga Goltsman D.S."/>
            <person name="Bik E.M."/>
            <person name="Thomas B.C."/>
            <person name="Banfield J.F."/>
            <person name="Relman D.A."/>
        </authorList>
    </citation>
    <scope>NUCLEOTIDE SEQUENCE [LARGE SCALE GENOMIC DNA]</scope>
    <source>
        <strain evidence="2">DOLZORAL124_49_17</strain>
    </source>
</reference>
<dbReference type="Gene3D" id="3.30.2190.10">
    <property type="entry name" value="PG1857-like"/>
    <property type="match status" value="1"/>
</dbReference>
<dbReference type="EMBL" id="PDPS01000026">
    <property type="protein sequence ID" value="PID57640.1"/>
    <property type="molecule type" value="Genomic_DNA"/>
</dbReference>
<dbReference type="SUPFAM" id="SSF160448">
    <property type="entry name" value="PG1857-like"/>
    <property type="match status" value="1"/>
</dbReference>
<evidence type="ECO:0000313" key="3">
    <source>
        <dbReference type="Proteomes" id="UP000229740"/>
    </source>
</evidence>
<accession>A0A2G6E6C0</accession>
<name>A0A2G6E6C0_9BACT</name>
<feature type="domain" description="DUF2023" evidence="1">
    <location>
        <begin position="15"/>
        <end position="114"/>
    </location>
</feature>
<dbReference type="Pfam" id="PF09633">
    <property type="entry name" value="DUF2023"/>
    <property type="match status" value="1"/>
</dbReference>
<protein>
    <recommendedName>
        <fullName evidence="1">DUF2023 domain-containing protein</fullName>
    </recommendedName>
</protein>
<dbReference type="Proteomes" id="UP000229740">
    <property type="component" value="Unassembled WGS sequence"/>
</dbReference>